<dbReference type="InterPro" id="IPR003500">
    <property type="entry name" value="RpiB_LacA_LacB"/>
</dbReference>
<sequence length="161" mass="16951">MGAQTRFSVAVGCDEAGFELKALLKRYIESLGYGVEDFGCYSSSPVLYPDIAAAVAMAVGAGEQRLGVLICGTGIGMAISANKIKGVRAAQAHDTYSAERARKSNDAQILSIGARVIGPELAKSIVKVFLESEFEAERSGAKVERITALEQANRALPPGDK</sequence>
<reference evidence="3 4" key="1">
    <citation type="submission" date="2017-09" db="EMBL/GenBank/DDBJ databases">
        <title>Genomic, metabolic, and phenotypic characteristics of bacterial isolates from the natural microbiome of the model nematode Caenorhabditis elegans.</title>
        <authorList>
            <person name="Zimmermann J."/>
            <person name="Obeng N."/>
            <person name="Yang W."/>
            <person name="Obeng O."/>
            <person name="Kissoyan K."/>
            <person name="Pees B."/>
            <person name="Dirksen P."/>
            <person name="Hoppner M."/>
            <person name="Franke A."/>
            <person name="Rosenstiel P."/>
            <person name="Leippe M."/>
            <person name="Dierking K."/>
            <person name="Kaleta C."/>
            <person name="Schulenburg H."/>
        </authorList>
    </citation>
    <scope>NUCLEOTIDE SEQUENCE [LARGE SCALE GENOMIC DNA]</scope>
    <source>
        <strain evidence="3 4">MYb117</strain>
    </source>
</reference>
<dbReference type="GO" id="GO:0016861">
    <property type="term" value="F:intramolecular oxidoreductase activity, interconverting aldoses and ketoses"/>
    <property type="evidence" value="ECO:0007669"/>
    <property type="project" value="UniProtKB-ARBA"/>
</dbReference>
<comment type="caution">
    <text evidence="3">The sequence shown here is derived from an EMBL/GenBank/DDBJ whole genome shotgun (WGS) entry which is preliminary data.</text>
</comment>
<dbReference type="PANTHER" id="PTHR43732">
    <property type="entry name" value="RIBOSE 5-PHOSPHATE ISOMERASE-RELATED"/>
    <property type="match status" value="1"/>
</dbReference>
<proteinExistence type="inferred from homology"/>
<accession>A0A2S9EA78</accession>
<evidence type="ECO:0000256" key="1">
    <source>
        <dbReference type="ARBA" id="ARBA00008754"/>
    </source>
</evidence>
<dbReference type="Gene3D" id="3.40.1400.10">
    <property type="entry name" value="Sugar-phosphate isomerase, RpiB/LacA/LacB"/>
    <property type="match status" value="1"/>
</dbReference>
<dbReference type="RefSeq" id="WP_105699092.1">
    <property type="nucleotide sequence ID" value="NZ_CP159260.1"/>
</dbReference>
<dbReference type="NCBIfam" id="NF004051">
    <property type="entry name" value="PRK05571.1"/>
    <property type="match status" value="1"/>
</dbReference>
<dbReference type="InterPro" id="IPR004785">
    <property type="entry name" value="RpiB"/>
</dbReference>
<dbReference type="EMBL" id="PCQL01000036">
    <property type="protein sequence ID" value="PRC11788.1"/>
    <property type="molecule type" value="Genomic_DNA"/>
</dbReference>
<dbReference type="PANTHER" id="PTHR43732:SF1">
    <property type="entry name" value="RIBOSE 5-PHOSPHATE ISOMERASE"/>
    <property type="match status" value="1"/>
</dbReference>
<dbReference type="AlphaFoldDB" id="A0A2S9EA78"/>
<dbReference type="NCBIfam" id="TIGR00689">
    <property type="entry name" value="rpiB_lacA_lacB"/>
    <property type="match status" value="1"/>
</dbReference>
<dbReference type="GO" id="GO:0005975">
    <property type="term" value="P:carbohydrate metabolic process"/>
    <property type="evidence" value="ECO:0007669"/>
    <property type="project" value="InterPro"/>
</dbReference>
<dbReference type="SUPFAM" id="SSF89623">
    <property type="entry name" value="Ribose/Galactose isomerase RpiB/AlsB"/>
    <property type="match status" value="1"/>
</dbReference>
<organism evidence="3 4">
    <name type="scientific">Pseudomonas poae</name>
    <dbReference type="NCBI Taxonomy" id="200451"/>
    <lineage>
        <taxon>Bacteria</taxon>
        <taxon>Pseudomonadati</taxon>
        <taxon>Pseudomonadota</taxon>
        <taxon>Gammaproteobacteria</taxon>
        <taxon>Pseudomonadales</taxon>
        <taxon>Pseudomonadaceae</taxon>
        <taxon>Pseudomonas</taxon>
    </lineage>
</organism>
<evidence type="ECO:0000313" key="4">
    <source>
        <dbReference type="Proteomes" id="UP000238045"/>
    </source>
</evidence>
<protein>
    <submittedName>
        <fullName evidence="3">Ribose 5-phosphate isomerase B</fullName>
    </submittedName>
</protein>
<evidence type="ECO:0000256" key="2">
    <source>
        <dbReference type="ARBA" id="ARBA00023235"/>
    </source>
</evidence>
<dbReference type="NCBIfam" id="TIGR01120">
    <property type="entry name" value="rpiB"/>
    <property type="match status" value="1"/>
</dbReference>
<comment type="similarity">
    <text evidence="1">Belongs to the LacAB/RpiB family.</text>
</comment>
<name>A0A2S9EA78_9PSED</name>
<keyword evidence="4" id="KW-1185">Reference proteome</keyword>
<dbReference type="PIRSF" id="PIRSF005384">
    <property type="entry name" value="RpiB_LacA_B"/>
    <property type="match status" value="1"/>
</dbReference>
<dbReference type="InterPro" id="IPR036569">
    <property type="entry name" value="RpiB_LacA_LacB_sf"/>
</dbReference>
<gene>
    <name evidence="3" type="primary">rpiB</name>
    <name evidence="3" type="ORF">CQZ99_24325</name>
</gene>
<evidence type="ECO:0000313" key="3">
    <source>
        <dbReference type="EMBL" id="PRC11788.1"/>
    </source>
</evidence>
<keyword evidence="2 3" id="KW-0413">Isomerase</keyword>
<dbReference type="InterPro" id="IPR051812">
    <property type="entry name" value="SPI_LacAB/RpiB"/>
</dbReference>
<dbReference type="Proteomes" id="UP000238045">
    <property type="component" value="Unassembled WGS sequence"/>
</dbReference>
<dbReference type="Pfam" id="PF02502">
    <property type="entry name" value="LacAB_rpiB"/>
    <property type="match status" value="1"/>
</dbReference>